<comment type="caution">
    <text evidence="4">The sequence shown here is derived from an EMBL/GenBank/DDBJ whole genome shotgun (WGS) entry which is preliminary data.</text>
</comment>
<keyword evidence="1" id="KW-0547">Nucleotide-binding</keyword>
<reference evidence="4 5" key="1">
    <citation type="journal article" date="2015" name="Genome Announc.">
        <title>Expanding the biotechnology potential of lactobacilli through comparative genomics of 213 strains and associated genera.</title>
        <authorList>
            <person name="Sun Z."/>
            <person name="Harris H.M."/>
            <person name="McCann A."/>
            <person name="Guo C."/>
            <person name="Argimon S."/>
            <person name="Zhang W."/>
            <person name="Yang X."/>
            <person name="Jeffery I.B."/>
            <person name="Cooney J.C."/>
            <person name="Kagawa T.F."/>
            <person name="Liu W."/>
            <person name="Song Y."/>
            <person name="Salvetti E."/>
            <person name="Wrobel A."/>
            <person name="Rasinkangas P."/>
            <person name="Parkhill J."/>
            <person name="Rea M.C."/>
            <person name="O'Sullivan O."/>
            <person name="Ritari J."/>
            <person name="Douillard F.P."/>
            <person name="Paul Ross R."/>
            <person name="Yang R."/>
            <person name="Briner A.E."/>
            <person name="Felis G.E."/>
            <person name="de Vos W.M."/>
            <person name="Barrangou R."/>
            <person name="Klaenhammer T.R."/>
            <person name="Caufield P.W."/>
            <person name="Cui Y."/>
            <person name="Zhang H."/>
            <person name="O'Toole P.W."/>
        </authorList>
    </citation>
    <scope>NUCLEOTIDE SEQUENCE [LARGE SCALE GENOMIC DNA]</scope>
    <source>
        <strain evidence="4 5">DSM 5707</strain>
    </source>
</reference>
<dbReference type="PANTHER" id="PTHR43158">
    <property type="entry name" value="SKFA PEPTIDE EXPORT ATP-BINDING PROTEIN SKFE"/>
    <property type="match status" value="1"/>
</dbReference>
<dbReference type="GO" id="GO:0005524">
    <property type="term" value="F:ATP binding"/>
    <property type="evidence" value="ECO:0007669"/>
    <property type="project" value="UniProtKB-KW"/>
</dbReference>
<protein>
    <submittedName>
        <fullName evidence="4">ABC transporter-like protein</fullName>
    </submittedName>
</protein>
<dbReference type="InterPro" id="IPR003593">
    <property type="entry name" value="AAA+_ATPase"/>
</dbReference>
<evidence type="ECO:0000313" key="5">
    <source>
        <dbReference type="Proteomes" id="UP000051957"/>
    </source>
</evidence>
<proteinExistence type="predicted"/>
<dbReference type="PANTHER" id="PTHR43158:SF5">
    <property type="entry name" value="ABC TRANSPORTER, ATP-BINDING PROTEIN"/>
    <property type="match status" value="1"/>
</dbReference>
<name>A0A0R1Z957_9LACO</name>
<gene>
    <name evidence="4" type="ORF">FC51_GL000111</name>
</gene>
<evidence type="ECO:0000259" key="3">
    <source>
        <dbReference type="PROSITE" id="PS50893"/>
    </source>
</evidence>
<dbReference type="InterPro" id="IPR027417">
    <property type="entry name" value="P-loop_NTPase"/>
</dbReference>
<dbReference type="PATRIC" id="fig|1423784.4.peg.111"/>
<evidence type="ECO:0000256" key="2">
    <source>
        <dbReference type="ARBA" id="ARBA00022840"/>
    </source>
</evidence>
<dbReference type="PROSITE" id="PS50893">
    <property type="entry name" value="ABC_TRANSPORTER_2"/>
    <property type="match status" value="1"/>
</dbReference>
<organism evidence="4 5">
    <name type="scientific">Lentilactobacillus parabuchneri DSM 5707 = NBRC 107865</name>
    <dbReference type="NCBI Taxonomy" id="1423784"/>
    <lineage>
        <taxon>Bacteria</taxon>
        <taxon>Bacillati</taxon>
        <taxon>Bacillota</taxon>
        <taxon>Bacilli</taxon>
        <taxon>Lactobacillales</taxon>
        <taxon>Lactobacillaceae</taxon>
        <taxon>Lentilactobacillus</taxon>
    </lineage>
</organism>
<evidence type="ECO:0000256" key="1">
    <source>
        <dbReference type="ARBA" id="ARBA00022741"/>
    </source>
</evidence>
<dbReference type="Pfam" id="PF00005">
    <property type="entry name" value="ABC_tran"/>
    <property type="match status" value="1"/>
</dbReference>
<accession>A0A0R1Z957</accession>
<dbReference type="GeneID" id="69801854"/>
<dbReference type="AlphaFoldDB" id="A0A0R1Z957"/>
<dbReference type="RefSeq" id="WP_057909317.1">
    <property type="nucleotide sequence ID" value="NZ_AZGK01000001.1"/>
</dbReference>
<dbReference type="GO" id="GO:0016887">
    <property type="term" value="F:ATP hydrolysis activity"/>
    <property type="evidence" value="ECO:0007669"/>
    <property type="project" value="InterPro"/>
</dbReference>
<evidence type="ECO:0000313" key="4">
    <source>
        <dbReference type="EMBL" id="KRM47635.1"/>
    </source>
</evidence>
<keyword evidence="2" id="KW-0067">ATP-binding</keyword>
<sequence>MSVLEVSHITKTFGSKHVLSDVNLTFEEGKIYGLLGRNGAGKSTLLSIMTNRIFAGEGEVKIDSENVDDNDAKLGLMYLMSEVNLYADGWKLKQIIKDSESFYGSFNHELADRLITEFGLDINQKFGKLSTGYNSIFKLILALCLPVKFVLLDEPVLGLDANHRELFYSELIQSYSDNPRTFIISTHLIEEVANIISDVIVLDQGRVILNQPVEDVLAKTHSVVGPEKDVDQYTQGLNVIGHDNMGSIRANYVYGDLDDRILPDTVQLSNFDLQKLFIYLTNQYEGSAHHEDK</sequence>
<dbReference type="Gene3D" id="3.40.50.300">
    <property type="entry name" value="P-loop containing nucleotide triphosphate hydrolases"/>
    <property type="match status" value="1"/>
</dbReference>
<dbReference type="SUPFAM" id="SSF52540">
    <property type="entry name" value="P-loop containing nucleoside triphosphate hydrolases"/>
    <property type="match status" value="1"/>
</dbReference>
<dbReference type="EMBL" id="AZGK01000001">
    <property type="protein sequence ID" value="KRM47635.1"/>
    <property type="molecule type" value="Genomic_DNA"/>
</dbReference>
<dbReference type="InterPro" id="IPR003439">
    <property type="entry name" value="ABC_transporter-like_ATP-bd"/>
</dbReference>
<dbReference type="Proteomes" id="UP000051957">
    <property type="component" value="Unassembled WGS sequence"/>
</dbReference>
<dbReference type="SMART" id="SM00382">
    <property type="entry name" value="AAA"/>
    <property type="match status" value="1"/>
</dbReference>
<feature type="domain" description="ABC transporter" evidence="3">
    <location>
        <begin position="4"/>
        <end position="229"/>
    </location>
</feature>